<feature type="chain" id="PRO_5042129490" evidence="1">
    <location>
        <begin position="20"/>
        <end position="280"/>
    </location>
</feature>
<evidence type="ECO:0000313" key="2">
    <source>
        <dbReference type="EMBL" id="APY00203.1"/>
    </source>
</evidence>
<evidence type="ECO:0000256" key="1">
    <source>
        <dbReference type="SAM" id="SignalP"/>
    </source>
</evidence>
<organism evidence="2 3">
    <name type="scientific">Lacinutrix venerupis</name>
    <dbReference type="NCBI Taxonomy" id="1486034"/>
    <lineage>
        <taxon>Bacteria</taxon>
        <taxon>Pseudomonadati</taxon>
        <taxon>Bacteroidota</taxon>
        <taxon>Flavobacteriia</taxon>
        <taxon>Flavobacteriales</taxon>
        <taxon>Flavobacteriaceae</taxon>
        <taxon>Lacinutrix</taxon>
    </lineage>
</organism>
<dbReference type="Gene3D" id="1.25.40.10">
    <property type="entry name" value="Tetratricopeptide repeat domain"/>
    <property type="match status" value="1"/>
</dbReference>
<dbReference type="Pfam" id="PF11138">
    <property type="entry name" value="DUF2911"/>
    <property type="match status" value="1"/>
</dbReference>
<keyword evidence="1" id="KW-0732">Signal</keyword>
<name>A0AAC9PWY0_9FLAO</name>
<dbReference type="RefSeq" id="WP_076733110.1">
    <property type="nucleotide sequence ID" value="NZ_CP019352.1"/>
</dbReference>
<reference evidence="2 3" key="1">
    <citation type="submission" date="2017-01" db="EMBL/GenBank/DDBJ databases">
        <title>Complete genome of Lacinutrix venerupis DOK2-8 isolated from seawater in Dokdo.</title>
        <authorList>
            <person name="Chi W.-J."/>
            <person name="Kim J.H."/>
        </authorList>
    </citation>
    <scope>NUCLEOTIDE SEQUENCE [LARGE SCALE GENOMIC DNA]</scope>
    <source>
        <strain evidence="2 3">DOK2-8</strain>
    </source>
</reference>
<dbReference type="SUPFAM" id="SSF81901">
    <property type="entry name" value="HCP-like"/>
    <property type="match status" value="1"/>
</dbReference>
<accession>A0AAC9PWY0</accession>
<dbReference type="Proteomes" id="UP000187506">
    <property type="component" value="Chromosome"/>
</dbReference>
<dbReference type="AlphaFoldDB" id="A0AAC9PWY0"/>
<dbReference type="EMBL" id="CP019352">
    <property type="protein sequence ID" value="APY00203.1"/>
    <property type="molecule type" value="Genomic_DNA"/>
</dbReference>
<dbReference type="InterPro" id="IPR021314">
    <property type="entry name" value="DUF2911"/>
</dbReference>
<keyword evidence="3" id="KW-1185">Reference proteome</keyword>
<protein>
    <submittedName>
        <fullName evidence="2">Dihydrolipoamide dehydrogenase</fullName>
    </submittedName>
</protein>
<dbReference type="KEGG" id="lvn:BWR22_07700"/>
<evidence type="ECO:0000313" key="3">
    <source>
        <dbReference type="Proteomes" id="UP000187506"/>
    </source>
</evidence>
<proteinExistence type="predicted"/>
<dbReference type="InterPro" id="IPR011990">
    <property type="entry name" value="TPR-like_helical_dom_sf"/>
</dbReference>
<feature type="signal peptide" evidence="1">
    <location>
        <begin position="1"/>
        <end position="19"/>
    </location>
</feature>
<sequence>MKNLLMIALVFVASFTANAQIETPQPSPEAKIEQKVGLTDLTLEFSRPSMRGRAIFGDLVPYGEMWRTGANKNTIITFSDDVKIGGKEVKAGSYAIFTKPNKSSWDIVFYTDTNNWGTPKAWDESKVAAKVTTDVMNMPMKMETFTMLFDDLTNNSAVLGILWEDVFVGVTIEVPTAAKVKANINKVMNGPGAADYYAAARYNLESNGDIKQAVVWIDKAIDMSKDDPKFWMLRQQSLIHAKAGNKKEAIKAAKASLKLAEEADNAGYVKMNKEFLKEWE</sequence>
<gene>
    <name evidence="2" type="ORF">BWR22_07700</name>
</gene>